<name>A0ABN8I0R9_9NEOP</name>
<feature type="compositionally biased region" description="Basic and acidic residues" evidence="1">
    <location>
        <begin position="20"/>
        <end position="34"/>
    </location>
</feature>
<proteinExistence type="predicted"/>
<organism evidence="2 3">
    <name type="scientific">Iphiclides podalirius</name>
    <name type="common">scarce swallowtail</name>
    <dbReference type="NCBI Taxonomy" id="110791"/>
    <lineage>
        <taxon>Eukaryota</taxon>
        <taxon>Metazoa</taxon>
        <taxon>Ecdysozoa</taxon>
        <taxon>Arthropoda</taxon>
        <taxon>Hexapoda</taxon>
        <taxon>Insecta</taxon>
        <taxon>Pterygota</taxon>
        <taxon>Neoptera</taxon>
        <taxon>Endopterygota</taxon>
        <taxon>Lepidoptera</taxon>
        <taxon>Glossata</taxon>
        <taxon>Ditrysia</taxon>
        <taxon>Papilionoidea</taxon>
        <taxon>Papilionidae</taxon>
        <taxon>Papilioninae</taxon>
        <taxon>Iphiclides</taxon>
    </lineage>
</organism>
<protein>
    <submittedName>
        <fullName evidence="2">Uncharacterized protein</fullName>
    </submittedName>
</protein>
<accession>A0ABN8I0R9</accession>
<feature type="non-terminal residue" evidence="2">
    <location>
        <position position="1"/>
    </location>
</feature>
<evidence type="ECO:0000313" key="3">
    <source>
        <dbReference type="Proteomes" id="UP000837857"/>
    </source>
</evidence>
<feature type="region of interest" description="Disordered" evidence="1">
    <location>
        <begin position="1"/>
        <end position="62"/>
    </location>
</feature>
<dbReference type="EMBL" id="OW152826">
    <property type="protein sequence ID" value="CAH2042302.1"/>
    <property type="molecule type" value="Genomic_DNA"/>
</dbReference>
<keyword evidence="3" id="KW-1185">Reference proteome</keyword>
<evidence type="ECO:0000313" key="2">
    <source>
        <dbReference type="EMBL" id="CAH2042302.1"/>
    </source>
</evidence>
<feature type="region of interest" description="Disordered" evidence="1">
    <location>
        <begin position="111"/>
        <end position="133"/>
    </location>
</feature>
<dbReference type="Gene3D" id="3.40.630.10">
    <property type="entry name" value="Zn peptidases"/>
    <property type="match status" value="1"/>
</dbReference>
<gene>
    <name evidence="2" type="ORF">IPOD504_LOCUS3721</name>
</gene>
<reference evidence="2" key="1">
    <citation type="submission" date="2022-03" db="EMBL/GenBank/DDBJ databases">
        <authorList>
            <person name="Martin H S."/>
        </authorList>
    </citation>
    <scope>NUCLEOTIDE SEQUENCE</scope>
</reference>
<dbReference type="Proteomes" id="UP000837857">
    <property type="component" value="Chromosome 14"/>
</dbReference>
<sequence>MVQSQDFKYWGQLHRPKFRRTPEDPTNKEKKDVRGTSQGQNKKINLRSGGRTNAEKYHESDEELNGYLDPYNIHAQMRKLASKFPDANISVEIIGRTMEYNDIVLLKVTEQNDKKRFRSTDETKYVKDETRRR</sequence>
<evidence type="ECO:0000256" key="1">
    <source>
        <dbReference type="SAM" id="MobiDB-lite"/>
    </source>
</evidence>